<name>A0AAJ7WPZ0_PETMA</name>
<accession>A0AAJ7WPZ0</accession>
<dbReference type="RefSeq" id="XP_032805670.1">
    <property type="nucleotide sequence ID" value="XM_032949779.1"/>
</dbReference>
<sequence>MAKDVLSWFTVACKLLGISTAGVLWAVGIETSLDGTHPGLAVYLLVSAVAITFLETAYLVDKFMMACCSPDGRAVWVWKKLAWLDYCQRFLLYGLMSVVCFLHPVVVWLATIPGIMLIASGTAYLALSYKERIRKSFTKGTPHVDHAETRSTAAAAAAAGRPNGSEQIFTFESEAGSREGERRKNLTIDSAPRGPSDKSEDMMEKQSGTAAARKQNNQKRVRFETLHEAAEQDGVDASADASAEFVTSDTAPIIAREK</sequence>
<dbReference type="PANTHER" id="PTHR28474:SF1">
    <property type="entry name" value="TRANSMEMBRANE PROTEIN 72"/>
    <property type="match status" value="1"/>
</dbReference>
<dbReference type="Pfam" id="PF16054">
    <property type="entry name" value="TMEM72"/>
    <property type="match status" value="1"/>
</dbReference>
<reference evidence="4" key="1">
    <citation type="submission" date="2025-08" db="UniProtKB">
        <authorList>
            <consortium name="RefSeq"/>
        </authorList>
    </citation>
    <scope>IDENTIFICATION</scope>
    <source>
        <tissue evidence="4">Sperm</tissue>
    </source>
</reference>
<evidence type="ECO:0000313" key="4">
    <source>
        <dbReference type="RefSeq" id="XP_032805670.1"/>
    </source>
</evidence>
<feature type="compositionally biased region" description="Basic and acidic residues" evidence="1">
    <location>
        <begin position="195"/>
        <end position="204"/>
    </location>
</feature>
<proteinExistence type="predicted"/>
<feature type="compositionally biased region" description="Basic and acidic residues" evidence="1">
    <location>
        <begin position="221"/>
        <end position="230"/>
    </location>
</feature>
<keyword evidence="3" id="KW-1185">Reference proteome</keyword>
<feature type="transmembrane region" description="Helical" evidence="2">
    <location>
        <begin position="40"/>
        <end position="60"/>
    </location>
</feature>
<dbReference type="AlphaFoldDB" id="A0AAJ7WPZ0"/>
<protein>
    <submittedName>
        <fullName evidence="4">Transmembrane protein 72 isoform X1</fullName>
    </submittedName>
</protein>
<gene>
    <name evidence="4" type="primary">TMEM72</name>
</gene>
<organism evidence="3 4">
    <name type="scientific">Petromyzon marinus</name>
    <name type="common">Sea lamprey</name>
    <dbReference type="NCBI Taxonomy" id="7757"/>
    <lineage>
        <taxon>Eukaryota</taxon>
        <taxon>Metazoa</taxon>
        <taxon>Chordata</taxon>
        <taxon>Craniata</taxon>
        <taxon>Vertebrata</taxon>
        <taxon>Cyclostomata</taxon>
        <taxon>Hyperoartia</taxon>
        <taxon>Petromyzontiformes</taxon>
        <taxon>Petromyzontidae</taxon>
        <taxon>Petromyzon</taxon>
    </lineage>
</organism>
<feature type="compositionally biased region" description="Basic and acidic residues" evidence="1">
    <location>
        <begin position="175"/>
        <end position="186"/>
    </location>
</feature>
<keyword evidence="2 4" id="KW-0812">Transmembrane</keyword>
<dbReference type="CTD" id="643236"/>
<dbReference type="KEGG" id="pmrn:116940259"/>
<evidence type="ECO:0000256" key="1">
    <source>
        <dbReference type="SAM" id="MobiDB-lite"/>
    </source>
</evidence>
<evidence type="ECO:0000256" key="2">
    <source>
        <dbReference type="SAM" id="Phobius"/>
    </source>
</evidence>
<keyword evidence="2" id="KW-1133">Transmembrane helix</keyword>
<feature type="transmembrane region" description="Helical" evidence="2">
    <location>
        <begin position="7"/>
        <end position="28"/>
    </location>
</feature>
<keyword evidence="2" id="KW-0472">Membrane</keyword>
<dbReference type="PANTHER" id="PTHR28474">
    <property type="entry name" value="TRANSMEMBRANE PROTEIN 72"/>
    <property type="match status" value="1"/>
</dbReference>
<dbReference type="InterPro" id="IPR032055">
    <property type="entry name" value="TMEM72"/>
</dbReference>
<evidence type="ECO:0000313" key="3">
    <source>
        <dbReference type="Proteomes" id="UP001318040"/>
    </source>
</evidence>
<feature type="region of interest" description="Disordered" evidence="1">
    <location>
        <begin position="174"/>
        <end position="258"/>
    </location>
</feature>
<dbReference type="Proteomes" id="UP001318040">
    <property type="component" value="Chromosome 8"/>
</dbReference>